<dbReference type="Proteomes" id="UP000706891">
    <property type="component" value="Unassembled WGS sequence"/>
</dbReference>
<accession>A0A939B6D6</accession>
<comment type="caution">
    <text evidence="1">The sequence shown here is derived from an EMBL/GenBank/DDBJ whole genome shotgun (WGS) entry which is preliminary data.</text>
</comment>
<proteinExistence type="predicted"/>
<dbReference type="RefSeq" id="WP_205103058.1">
    <property type="nucleotide sequence ID" value="NZ_JACJJG010000003.1"/>
</dbReference>
<dbReference type="EMBL" id="JACJJG010000003">
    <property type="protein sequence ID" value="MBM6672581.1"/>
    <property type="molecule type" value="Genomic_DNA"/>
</dbReference>
<evidence type="ECO:0000313" key="1">
    <source>
        <dbReference type="EMBL" id="MBM6672581.1"/>
    </source>
</evidence>
<keyword evidence="2" id="KW-1185">Reference proteome</keyword>
<dbReference type="AlphaFoldDB" id="A0A939B6D6"/>
<gene>
    <name evidence="1" type="ORF">H6A34_01570</name>
</gene>
<reference evidence="1" key="1">
    <citation type="submission" date="2020-08" db="EMBL/GenBank/DDBJ databases">
        <authorList>
            <person name="Cejkova D."/>
            <person name="Kubasova T."/>
            <person name="Jahodarova E."/>
            <person name="Rychlik I."/>
        </authorList>
    </citation>
    <scope>NUCLEOTIDE SEQUENCE</scope>
    <source>
        <strain evidence="1">An824</strain>
    </source>
</reference>
<name>A0A939B6D6_9BACT</name>
<evidence type="ECO:0000313" key="2">
    <source>
        <dbReference type="Proteomes" id="UP000706891"/>
    </source>
</evidence>
<protein>
    <submittedName>
        <fullName evidence="1">Uncharacterized protein</fullName>
    </submittedName>
</protein>
<organism evidence="1 2">
    <name type="scientific">Marseilla massiliensis</name>
    <dbReference type="NCBI Taxonomy" id="1841864"/>
    <lineage>
        <taxon>Bacteria</taxon>
        <taxon>Pseudomonadati</taxon>
        <taxon>Bacteroidota</taxon>
        <taxon>Bacteroidia</taxon>
        <taxon>Bacteroidales</taxon>
        <taxon>Prevotellaceae</taxon>
        <taxon>Marseilla</taxon>
    </lineage>
</organism>
<sequence>MADYHAKACKWLQNVIMKSSCSRRNLEKDFRKMPCRLSKTALLFVKNYLLNRVSYAFSLRKLSFLNEKAIFPQRESIADSTKNMAFLHKKGRFSLHKKRLACITASTVMIYGCTRQIGVFKLTERNFWLRPFYGVNVFQSASG</sequence>
<reference evidence="1" key="2">
    <citation type="journal article" date="2021" name="Sci. Rep.">
        <title>The distribution of antibiotic resistance genes in chicken gut microbiota commensals.</title>
        <authorList>
            <person name="Juricova H."/>
            <person name="Matiasovicova J."/>
            <person name="Kubasova T."/>
            <person name="Cejkova D."/>
            <person name="Rychlik I."/>
        </authorList>
    </citation>
    <scope>NUCLEOTIDE SEQUENCE</scope>
    <source>
        <strain evidence="1">An824</strain>
    </source>
</reference>